<protein>
    <recommendedName>
        <fullName evidence="4">DUF306 domain-containing protein</fullName>
    </recommendedName>
</protein>
<dbReference type="AlphaFoldDB" id="A0A1F6CWC6"/>
<proteinExistence type="predicted"/>
<feature type="chain" id="PRO_5009523662" description="DUF306 domain-containing protein" evidence="1">
    <location>
        <begin position="19"/>
        <end position="146"/>
    </location>
</feature>
<accession>A0A1F6CWC6</accession>
<gene>
    <name evidence="2" type="ORF">A3F84_20420</name>
</gene>
<name>A0A1F6CWC6_HANXR</name>
<dbReference type="Proteomes" id="UP000178606">
    <property type="component" value="Unassembled WGS sequence"/>
</dbReference>
<evidence type="ECO:0000313" key="3">
    <source>
        <dbReference type="Proteomes" id="UP000178606"/>
    </source>
</evidence>
<sequence length="146" mass="14914">MKGTLMLTMGLVAMVALVGCGVNNPAGPGAQAGGFATVAPKEASQGNDIIGTWQMQGGSGTSPLIAFKNGGGVEVTEAAGYEAPLTVSGTYVADGNKLIMMAGVEAEKDAGMAPQILERFTTYTYAVDGNELTLTDAYGATRWVKM</sequence>
<evidence type="ECO:0000256" key="1">
    <source>
        <dbReference type="SAM" id="SignalP"/>
    </source>
</evidence>
<dbReference type="PROSITE" id="PS51257">
    <property type="entry name" value="PROKAR_LIPOPROTEIN"/>
    <property type="match status" value="1"/>
</dbReference>
<dbReference type="EMBL" id="MFKF01000122">
    <property type="protein sequence ID" value="OGG53407.1"/>
    <property type="molecule type" value="Genomic_DNA"/>
</dbReference>
<evidence type="ECO:0008006" key="4">
    <source>
        <dbReference type="Google" id="ProtNLM"/>
    </source>
</evidence>
<keyword evidence="1" id="KW-0732">Signal</keyword>
<reference evidence="2 3" key="1">
    <citation type="journal article" date="2016" name="Nat. Commun.">
        <title>Thousands of microbial genomes shed light on interconnected biogeochemical processes in an aquifer system.</title>
        <authorList>
            <person name="Anantharaman K."/>
            <person name="Brown C.T."/>
            <person name="Hug L.A."/>
            <person name="Sharon I."/>
            <person name="Castelle C.J."/>
            <person name="Probst A.J."/>
            <person name="Thomas B.C."/>
            <person name="Singh A."/>
            <person name="Wilkins M.J."/>
            <person name="Karaoz U."/>
            <person name="Brodie E.L."/>
            <person name="Williams K.H."/>
            <person name="Hubbard S.S."/>
            <person name="Banfield J.F."/>
        </authorList>
    </citation>
    <scope>NUCLEOTIDE SEQUENCE [LARGE SCALE GENOMIC DNA]</scope>
    <source>
        <strain evidence="3">RIFCSPLOWO2_12_FULL_64_10</strain>
    </source>
</reference>
<evidence type="ECO:0000313" key="2">
    <source>
        <dbReference type="EMBL" id="OGG53407.1"/>
    </source>
</evidence>
<organism evidence="2 3">
    <name type="scientific">Handelsmanbacteria sp. (strain RIFCSPLOWO2_12_FULL_64_10)</name>
    <dbReference type="NCBI Taxonomy" id="1817868"/>
    <lineage>
        <taxon>Bacteria</taxon>
        <taxon>Candidatus Handelsmaniibacteriota</taxon>
    </lineage>
</organism>
<comment type="caution">
    <text evidence="2">The sequence shown here is derived from an EMBL/GenBank/DDBJ whole genome shotgun (WGS) entry which is preliminary data.</text>
</comment>
<feature type="signal peptide" evidence="1">
    <location>
        <begin position="1"/>
        <end position="18"/>
    </location>
</feature>